<dbReference type="Pfam" id="PF11769">
    <property type="entry name" value="DUF3313"/>
    <property type="match status" value="1"/>
</dbReference>
<sequence>MSGKPSANYIYKFKISILASISYITIGCTTMPLHEAGTLSSYDNIGPAEGKLFKQRVYVDGDGLSRMKTVSIIPTTYTIDAASHITLEADRSLVSNALDRALCIALSERYQMVPNGQPVDLTIRSVITDITPTDKAMAGLATVISTGSSFIIPGDIPFLSVPRLPIGLGGLSVEAEAIDHTAAQRAAIVWARGANSFQNKPRYSEVGDAYTLSTKFAGDFSQILITGKKAAAIDLSLPSKVQMQSWLGGKPKYPACEYFGRAPGLPGMIAGRLGLPPQWTDESPYIPIAENSDQENLANARSTKVLVTQ</sequence>
<protein>
    <submittedName>
        <fullName evidence="1">DUF3313 domain-containing protein</fullName>
    </submittedName>
</protein>
<dbReference type="PROSITE" id="PS51257">
    <property type="entry name" value="PROKAR_LIPOPROTEIN"/>
    <property type="match status" value="1"/>
</dbReference>
<gene>
    <name evidence="1" type="ORF">ACFPLB_14130</name>
</gene>
<keyword evidence="2" id="KW-1185">Reference proteome</keyword>
<proteinExistence type="predicted"/>
<dbReference type="RefSeq" id="WP_378230735.1">
    <property type="nucleotide sequence ID" value="NZ_JBHSLL010000052.1"/>
</dbReference>
<evidence type="ECO:0000313" key="1">
    <source>
        <dbReference type="EMBL" id="MFC5387099.1"/>
    </source>
</evidence>
<dbReference type="InterPro" id="IPR021747">
    <property type="entry name" value="DUF3313"/>
</dbReference>
<organism evidence="1 2">
    <name type="scientific">Aquamicrobium segne</name>
    <dbReference type="NCBI Taxonomy" id="469547"/>
    <lineage>
        <taxon>Bacteria</taxon>
        <taxon>Pseudomonadati</taxon>
        <taxon>Pseudomonadota</taxon>
        <taxon>Alphaproteobacteria</taxon>
        <taxon>Hyphomicrobiales</taxon>
        <taxon>Phyllobacteriaceae</taxon>
        <taxon>Aquamicrobium</taxon>
    </lineage>
</organism>
<reference evidence="2" key="1">
    <citation type="journal article" date="2019" name="Int. J. Syst. Evol. Microbiol.">
        <title>The Global Catalogue of Microorganisms (GCM) 10K type strain sequencing project: providing services to taxonomists for standard genome sequencing and annotation.</title>
        <authorList>
            <consortium name="The Broad Institute Genomics Platform"/>
            <consortium name="The Broad Institute Genome Sequencing Center for Infectious Disease"/>
            <person name="Wu L."/>
            <person name="Ma J."/>
        </authorList>
    </citation>
    <scope>NUCLEOTIDE SEQUENCE [LARGE SCALE GENOMIC DNA]</scope>
    <source>
        <strain evidence="2">CGMCC 4.1415</strain>
    </source>
</reference>
<dbReference type="Proteomes" id="UP001596016">
    <property type="component" value="Unassembled WGS sequence"/>
</dbReference>
<dbReference type="EMBL" id="JBHSLL010000052">
    <property type="protein sequence ID" value="MFC5387099.1"/>
    <property type="molecule type" value="Genomic_DNA"/>
</dbReference>
<comment type="caution">
    <text evidence="1">The sequence shown here is derived from an EMBL/GenBank/DDBJ whole genome shotgun (WGS) entry which is preliminary data.</text>
</comment>
<name>A0ABW0GZK2_9HYPH</name>
<accession>A0ABW0GZK2</accession>
<evidence type="ECO:0000313" key="2">
    <source>
        <dbReference type="Proteomes" id="UP001596016"/>
    </source>
</evidence>